<dbReference type="EMBL" id="LKEA01000012">
    <property type="protein sequence ID" value="ROW05828.1"/>
    <property type="molecule type" value="Genomic_DNA"/>
</dbReference>
<comment type="caution">
    <text evidence="5">The sequence shown here is derived from an EMBL/GenBank/DDBJ whole genome shotgun (WGS) entry which is preliminary data.</text>
</comment>
<dbReference type="GO" id="GO:0044550">
    <property type="term" value="P:secondary metabolite biosynthetic process"/>
    <property type="evidence" value="ECO:0007669"/>
    <property type="project" value="TreeGrafter"/>
</dbReference>
<dbReference type="InterPro" id="IPR020841">
    <property type="entry name" value="PKS_Beta-ketoAc_synthase_dom"/>
</dbReference>
<keyword evidence="3" id="KW-0808">Transferase</keyword>
<dbReference type="SUPFAM" id="SSF53901">
    <property type="entry name" value="Thiolase-like"/>
    <property type="match status" value="1"/>
</dbReference>
<evidence type="ECO:0000256" key="2">
    <source>
        <dbReference type="ARBA" id="ARBA00022553"/>
    </source>
</evidence>
<gene>
    <name evidence="5" type="ORF">VMCG_05176</name>
</gene>
<dbReference type="InterPro" id="IPR018201">
    <property type="entry name" value="Ketoacyl_synth_AS"/>
</dbReference>
<dbReference type="PROSITE" id="PS00606">
    <property type="entry name" value="KS3_1"/>
    <property type="match status" value="1"/>
</dbReference>
<dbReference type="AlphaFoldDB" id="A0A423WQS4"/>
<accession>A0A423WQS4</accession>
<dbReference type="Proteomes" id="UP000283895">
    <property type="component" value="Unassembled WGS sequence"/>
</dbReference>
<evidence type="ECO:0000259" key="4">
    <source>
        <dbReference type="PROSITE" id="PS52004"/>
    </source>
</evidence>
<keyword evidence="6" id="KW-1185">Reference proteome</keyword>
<dbReference type="GO" id="GO:0004315">
    <property type="term" value="F:3-oxoacyl-[acyl-carrier-protein] synthase activity"/>
    <property type="evidence" value="ECO:0007669"/>
    <property type="project" value="InterPro"/>
</dbReference>
<keyword evidence="2" id="KW-0597">Phosphoprotein</keyword>
<evidence type="ECO:0000313" key="6">
    <source>
        <dbReference type="Proteomes" id="UP000283895"/>
    </source>
</evidence>
<reference evidence="5 6" key="1">
    <citation type="submission" date="2015-09" db="EMBL/GenBank/DDBJ databases">
        <title>Host preference determinants of Valsa canker pathogens revealed by comparative genomics.</title>
        <authorList>
            <person name="Yin Z."/>
            <person name="Huang L."/>
        </authorList>
    </citation>
    <scope>NUCLEOTIDE SEQUENCE [LARGE SCALE GENOMIC DNA]</scope>
    <source>
        <strain evidence="5 6">03-1</strain>
    </source>
</reference>
<dbReference type="OrthoDB" id="329835at2759"/>
<sequence length="184" mass="19929">MLGVHPCGDLLCITALIAVCGISLHLPGGIHHTEALWDDIQSDKVVRGTIPPDRRDSHSSWLLSLGGHCVNASFFNTSKLEVEKLEPQQHKLIENIRECLEKAGKTEYRDKLVGSFVGTFGDDWLLSQTNDDQFACGYSLEGALMAANLVSYEIDFQGPSMVIKTCCSASLVGLHVGAGGAEDR</sequence>
<dbReference type="GO" id="GO:0006633">
    <property type="term" value="P:fatty acid biosynthetic process"/>
    <property type="evidence" value="ECO:0007669"/>
    <property type="project" value="InterPro"/>
</dbReference>
<dbReference type="GO" id="GO:0004312">
    <property type="term" value="F:fatty acid synthase activity"/>
    <property type="evidence" value="ECO:0007669"/>
    <property type="project" value="TreeGrafter"/>
</dbReference>
<dbReference type="Pfam" id="PF00109">
    <property type="entry name" value="ketoacyl-synt"/>
    <property type="match status" value="1"/>
</dbReference>
<dbReference type="Gene3D" id="3.40.47.10">
    <property type="match status" value="1"/>
</dbReference>
<evidence type="ECO:0000256" key="1">
    <source>
        <dbReference type="ARBA" id="ARBA00022450"/>
    </source>
</evidence>
<feature type="domain" description="Ketosynthase family 3 (KS3)" evidence="4">
    <location>
        <begin position="14"/>
        <end position="184"/>
    </location>
</feature>
<evidence type="ECO:0000313" key="5">
    <source>
        <dbReference type="EMBL" id="ROW05828.1"/>
    </source>
</evidence>
<keyword evidence="1" id="KW-0596">Phosphopantetheine</keyword>
<dbReference type="STRING" id="356882.A0A423WQS4"/>
<dbReference type="PANTHER" id="PTHR43775">
    <property type="entry name" value="FATTY ACID SYNTHASE"/>
    <property type="match status" value="1"/>
</dbReference>
<dbReference type="InterPro" id="IPR016039">
    <property type="entry name" value="Thiolase-like"/>
</dbReference>
<dbReference type="InterPro" id="IPR014030">
    <property type="entry name" value="Ketoacyl_synth_N"/>
</dbReference>
<dbReference type="PROSITE" id="PS52004">
    <property type="entry name" value="KS3_2"/>
    <property type="match status" value="1"/>
</dbReference>
<proteinExistence type="predicted"/>
<protein>
    <recommendedName>
        <fullName evidence="4">Ketosynthase family 3 (KS3) domain-containing protein</fullName>
    </recommendedName>
</protein>
<name>A0A423WQS4_9PEZI</name>
<organism evidence="5 6">
    <name type="scientific">Cytospora schulzeri</name>
    <dbReference type="NCBI Taxonomy" id="448051"/>
    <lineage>
        <taxon>Eukaryota</taxon>
        <taxon>Fungi</taxon>
        <taxon>Dikarya</taxon>
        <taxon>Ascomycota</taxon>
        <taxon>Pezizomycotina</taxon>
        <taxon>Sordariomycetes</taxon>
        <taxon>Sordariomycetidae</taxon>
        <taxon>Diaporthales</taxon>
        <taxon>Cytosporaceae</taxon>
        <taxon>Cytospora</taxon>
    </lineage>
</organism>
<dbReference type="PANTHER" id="PTHR43775:SF37">
    <property type="entry name" value="SI:DKEY-61P9.11"/>
    <property type="match status" value="1"/>
</dbReference>
<dbReference type="InterPro" id="IPR050091">
    <property type="entry name" value="PKS_NRPS_Biosynth_Enz"/>
</dbReference>
<evidence type="ECO:0000256" key="3">
    <source>
        <dbReference type="ARBA" id="ARBA00022679"/>
    </source>
</evidence>